<dbReference type="PANTHER" id="PTHR12526:SF510">
    <property type="entry name" value="D-INOSITOL 3-PHOSPHATE GLYCOSYLTRANSFERASE"/>
    <property type="match status" value="1"/>
</dbReference>
<dbReference type="Pfam" id="PF13439">
    <property type="entry name" value="Glyco_transf_4"/>
    <property type="match status" value="1"/>
</dbReference>
<dbReference type="CDD" id="cd03801">
    <property type="entry name" value="GT4_PimA-like"/>
    <property type="match status" value="1"/>
</dbReference>
<dbReference type="InterPro" id="IPR028098">
    <property type="entry name" value="Glyco_trans_4-like_N"/>
</dbReference>
<dbReference type="Pfam" id="PF13692">
    <property type="entry name" value="Glyco_trans_1_4"/>
    <property type="match status" value="1"/>
</dbReference>
<dbReference type="Proteomes" id="UP000824334">
    <property type="component" value="Chromosome"/>
</dbReference>
<feature type="domain" description="Glycosyltransferase subfamily 4-like N-terminal" evidence="3">
    <location>
        <begin position="12"/>
        <end position="176"/>
    </location>
</feature>
<evidence type="ECO:0000256" key="1">
    <source>
        <dbReference type="ARBA" id="ARBA00022676"/>
    </source>
</evidence>
<protein>
    <submittedName>
        <fullName evidence="4">Glycosyltransferase family 4 protein</fullName>
    </submittedName>
</protein>
<dbReference type="PANTHER" id="PTHR12526">
    <property type="entry name" value="GLYCOSYLTRANSFERASE"/>
    <property type="match status" value="1"/>
</dbReference>
<reference evidence="4 5" key="1">
    <citation type="submission" date="2021-07" db="EMBL/GenBank/DDBJ databases">
        <title>Isolation and characterization of bacteria from a gold mining with a capacity of golden bioaccumulation.</title>
        <authorList>
            <person name="Yang X.J."/>
        </authorList>
    </citation>
    <scope>NUCLEOTIDE SEQUENCE [LARGE SCALE GENOMIC DNA]</scope>
    <source>
        <strain evidence="4 5">Au29</strain>
    </source>
</reference>
<dbReference type="EMBL" id="CP080034">
    <property type="protein sequence ID" value="QYC12017.1"/>
    <property type="molecule type" value="Genomic_DNA"/>
</dbReference>
<dbReference type="RefSeq" id="WP_219354468.1">
    <property type="nucleotide sequence ID" value="NZ_CP080034.1"/>
</dbReference>
<keyword evidence="1" id="KW-0328">Glycosyltransferase</keyword>
<accession>A0ABX8TP88</accession>
<evidence type="ECO:0000259" key="3">
    <source>
        <dbReference type="Pfam" id="PF13439"/>
    </source>
</evidence>
<evidence type="ECO:0000313" key="5">
    <source>
        <dbReference type="Proteomes" id="UP000824334"/>
    </source>
</evidence>
<sequence length="368" mass="39575">MRVLLVIEPSGGGSGRHVIDLARALVQRGHEVSLIYSPTRAEPRFEAEVAALPLHALHRLPMRRACGLWDIGAFLRLRSLILKIGPFDLIHGHSSKAGALARLAAPFGAARVYTPHALVTLNREKRFRRLFGLIESLLARTSSDAVITVSAEEAATARRWKFPDNRLYMIPNGVDLPDPADRQAVRAALNLPDDAVVAGFIGRFVDQKDPVRFAAAVRIAAGRDPRIRGLMIGGGPLLDQARAAGGDAVRLLTDHDARALLPALDMLVTPSRFEALPYVVLEAALSGLPLLSTAYGGANAVLEAGAQGQALPLDASAEQFADAIIDWADRPRQPVSPAFVQAFSIGRMADETIAVYRKAFTVRHLAGA</sequence>
<dbReference type="GeneID" id="94375364"/>
<organism evidence="4 5">
    <name type="scientific">Brevundimonas nasdae</name>
    <dbReference type="NCBI Taxonomy" id="172043"/>
    <lineage>
        <taxon>Bacteria</taxon>
        <taxon>Pseudomonadati</taxon>
        <taxon>Pseudomonadota</taxon>
        <taxon>Alphaproteobacteria</taxon>
        <taxon>Caulobacterales</taxon>
        <taxon>Caulobacteraceae</taxon>
        <taxon>Brevundimonas</taxon>
    </lineage>
</organism>
<gene>
    <name evidence="4" type="ORF">KWG56_08805</name>
</gene>
<keyword evidence="2" id="KW-0808">Transferase</keyword>
<name>A0ABX8TP88_9CAUL</name>
<proteinExistence type="predicted"/>
<evidence type="ECO:0000313" key="4">
    <source>
        <dbReference type="EMBL" id="QYC12017.1"/>
    </source>
</evidence>
<evidence type="ECO:0000256" key="2">
    <source>
        <dbReference type="ARBA" id="ARBA00022679"/>
    </source>
</evidence>
<keyword evidence="5" id="KW-1185">Reference proteome</keyword>